<comment type="caution">
    <text evidence="2">The sequence shown here is derived from an EMBL/GenBank/DDBJ whole genome shotgun (WGS) entry which is preliminary data.</text>
</comment>
<keyword evidence="1" id="KW-0732">Signal</keyword>
<feature type="chain" id="PRO_5046204409" description="TonB-dependent receptor" evidence="1">
    <location>
        <begin position="20"/>
        <end position="87"/>
    </location>
</feature>
<feature type="signal peptide" evidence="1">
    <location>
        <begin position="1"/>
        <end position="19"/>
    </location>
</feature>
<sequence length="87" mass="8849">MSTKTILTALILTTSAAGASTSIEAKDPTDLLPGAAEVQAGAKTKQVPARTVMTGSELARAGISGDTLLTVSAFGIEGQVANLYRDR</sequence>
<dbReference type="EMBL" id="JBHTOQ010000014">
    <property type="protein sequence ID" value="MFD1480902.1"/>
    <property type="molecule type" value="Genomic_DNA"/>
</dbReference>
<reference evidence="3" key="1">
    <citation type="journal article" date="2019" name="Int. J. Syst. Evol. Microbiol.">
        <title>The Global Catalogue of Microorganisms (GCM) 10K type strain sequencing project: providing services to taxonomists for standard genome sequencing and annotation.</title>
        <authorList>
            <consortium name="The Broad Institute Genomics Platform"/>
            <consortium name="The Broad Institute Genome Sequencing Center for Infectious Disease"/>
            <person name="Wu L."/>
            <person name="Ma J."/>
        </authorList>
    </citation>
    <scope>NUCLEOTIDE SEQUENCE [LARGE SCALE GENOMIC DNA]</scope>
    <source>
        <strain evidence="3">CCM 8875</strain>
    </source>
</reference>
<evidence type="ECO:0000256" key="1">
    <source>
        <dbReference type="SAM" id="SignalP"/>
    </source>
</evidence>
<dbReference type="RefSeq" id="WP_131578270.1">
    <property type="nucleotide sequence ID" value="NZ_CBCSAJ010000099.1"/>
</dbReference>
<evidence type="ECO:0008006" key="4">
    <source>
        <dbReference type="Google" id="ProtNLM"/>
    </source>
</evidence>
<proteinExistence type="predicted"/>
<gene>
    <name evidence="2" type="ORF">ACFQ5P_06320</name>
</gene>
<organism evidence="2 3">
    <name type="scientific">Paracoccus nototheniae</name>
    <dbReference type="NCBI Taxonomy" id="2489002"/>
    <lineage>
        <taxon>Bacteria</taxon>
        <taxon>Pseudomonadati</taxon>
        <taxon>Pseudomonadota</taxon>
        <taxon>Alphaproteobacteria</taxon>
        <taxon>Rhodobacterales</taxon>
        <taxon>Paracoccaceae</taxon>
        <taxon>Paracoccus</taxon>
    </lineage>
</organism>
<evidence type="ECO:0000313" key="3">
    <source>
        <dbReference type="Proteomes" id="UP001597302"/>
    </source>
</evidence>
<evidence type="ECO:0000313" key="2">
    <source>
        <dbReference type="EMBL" id="MFD1480902.1"/>
    </source>
</evidence>
<accession>A0ABW4DT69</accession>
<name>A0ABW4DT69_9RHOB</name>
<protein>
    <recommendedName>
        <fullName evidence="4">TonB-dependent receptor</fullName>
    </recommendedName>
</protein>
<dbReference type="Proteomes" id="UP001597302">
    <property type="component" value="Unassembled WGS sequence"/>
</dbReference>
<keyword evidence="3" id="KW-1185">Reference proteome</keyword>